<accession>A0AA40FIC5</accession>
<reference evidence="1" key="1">
    <citation type="submission" date="2021-10" db="EMBL/GenBank/DDBJ databases">
        <title>Melipona bicolor Genome sequencing and assembly.</title>
        <authorList>
            <person name="Araujo N.S."/>
            <person name="Arias M.C."/>
        </authorList>
    </citation>
    <scope>NUCLEOTIDE SEQUENCE</scope>
    <source>
        <strain evidence="1">USP_2M_L1-L4_2017</strain>
        <tissue evidence="1">Whole body</tissue>
    </source>
</reference>
<gene>
    <name evidence="1" type="ORF">K0M31_013374</name>
</gene>
<evidence type="ECO:0000313" key="1">
    <source>
        <dbReference type="EMBL" id="KAK1119550.1"/>
    </source>
</evidence>
<organism evidence="1 2">
    <name type="scientific">Melipona bicolor</name>
    <dbReference type="NCBI Taxonomy" id="60889"/>
    <lineage>
        <taxon>Eukaryota</taxon>
        <taxon>Metazoa</taxon>
        <taxon>Ecdysozoa</taxon>
        <taxon>Arthropoda</taxon>
        <taxon>Hexapoda</taxon>
        <taxon>Insecta</taxon>
        <taxon>Pterygota</taxon>
        <taxon>Neoptera</taxon>
        <taxon>Endopterygota</taxon>
        <taxon>Hymenoptera</taxon>
        <taxon>Apocrita</taxon>
        <taxon>Aculeata</taxon>
        <taxon>Apoidea</taxon>
        <taxon>Anthophila</taxon>
        <taxon>Apidae</taxon>
        <taxon>Melipona</taxon>
    </lineage>
</organism>
<protein>
    <submittedName>
        <fullName evidence="1">Uncharacterized protein</fullName>
    </submittedName>
</protein>
<sequence length="69" mass="7751">MPQYDDSFLDSPIFRRRTRSYAVQKEFVPKSKSFITATPLLLAVTNHARTLSGSISTCSLKGNWKKNSG</sequence>
<dbReference type="Proteomes" id="UP001177670">
    <property type="component" value="Unassembled WGS sequence"/>
</dbReference>
<evidence type="ECO:0000313" key="2">
    <source>
        <dbReference type="Proteomes" id="UP001177670"/>
    </source>
</evidence>
<name>A0AA40FIC5_9HYME</name>
<keyword evidence="2" id="KW-1185">Reference proteome</keyword>
<proteinExistence type="predicted"/>
<dbReference type="EMBL" id="JAHYIQ010000036">
    <property type="protein sequence ID" value="KAK1119550.1"/>
    <property type="molecule type" value="Genomic_DNA"/>
</dbReference>
<comment type="caution">
    <text evidence="1">The sequence shown here is derived from an EMBL/GenBank/DDBJ whole genome shotgun (WGS) entry which is preliminary data.</text>
</comment>
<dbReference type="AlphaFoldDB" id="A0AA40FIC5"/>